<dbReference type="Proteomes" id="UP000091979">
    <property type="component" value="Unassembled WGS sequence"/>
</dbReference>
<comment type="caution">
    <text evidence="1">The sequence shown here is derived from an EMBL/GenBank/DDBJ whole genome shotgun (WGS) entry which is preliminary data.</text>
</comment>
<dbReference type="OrthoDB" id="2476736at2"/>
<sequence>MIKYIEVDKKGYIYCSDCEQGRIQKVILKKIQKEVFVCEECESLWFSLEEIILKKSDFFTGYLEDEGHITTEGFDDWDSILENGEFVQFDEVKDTIEKYKIKVVLL</sequence>
<organism evidence="1 2">
    <name type="scientific">Halodesulfovibrio spirochaetisodalis</name>
    <dbReference type="NCBI Taxonomy" id="1560234"/>
    <lineage>
        <taxon>Bacteria</taxon>
        <taxon>Pseudomonadati</taxon>
        <taxon>Thermodesulfobacteriota</taxon>
        <taxon>Desulfovibrionia</taxon>
        <taxon>Desulfovibrionales</taxon>
        <taxon>Desulfovibrionaceae</taxon>
        <taxon>Halodesulfovibrio</taxon>
    </lineage>
</organism>
<dbReference type="EMBL" id="JXMS01000025">
    <property type="protein sequence ID" value="OBQ46409.1"/>
    <property type="molecule type" value="Genomic_DNA"/>
</dbReference>
<reference evidence="1 2" key="1">
    <citation type="submission" date="2015-01" db="EMBL/GenBank/DDBJ databases">
        <title>Desulfovibrio sp. JC271 draft genome sequence.</title>
        <authorList>
            <person name="Shivani Y."/>
            <person name="Subhash Y."/>
            <person name="Sasikala C."/>
            <person name="Ramana C.V."/>
        </authorList>
    </citation>
    <scope>NUCLEOTIDE SEQUENCE [LARGE SCALE GENOMIC DNA]</scope>
    <source>
        <strain evidence="1 2">JC271</strain>
    </source>
</reference>
<evidence type="ECO:0000313" key="2">
    <source>
        <dbReference type="Proteomes" id="UP000091979"/>
    </source>
</evidence>
<dbReference type="AlphaFoldDB" id="A0A1B7XAI4"/>
<dbReference type="PATRIC" id="fig|1560234.3.peg.1680"/>
<evidence type="ECO:0000313" key="1">
    <source>
        <dbReference type="EMBL" id="OBQ46409.1"/>
    </source>
</evidence>
<keyword evidence="2" id="KW-1185">Reference proteome</keyword>
<proteinExistence type="predicted"/>
<evidence type="ECO:0008006" key="3">
    <source>
        <dbReference type="Google" id="ProtNLM"/>
    </source>
</evidence>
<dbReference type="RefSeq" id="WP_066856942.1">
    <property type="nucleotide sequence ID" value="NZ_JXMS01000025.1"/>
</dbReference>
<name>A0A1B7XAI4_9BACT</name>
<gene>
    <name evidence="1" type="ORF">SP90_12850</name>
</gene>
<accession>A0A1B7XAI4</accession>
<protein>
    <recommendedName>
        <fullName evidence="3">Transcription factor zinc-finger domain-containing protein</fullName>
    </recommendedName>
</protein>